<comment type="function">
    <text evidence="5">Involved in DNA double-strand break (DSB) repair and recombination. Promotes the annealing of complementary single-stranded DNA and by stimulation of the RAD51 recombinase.</text>
</comment>
<keyword evidence="9" id="KW-1185">Reference proteome</keyword>
<keyword evidence="2" id="KW-0227">DNA damage</keyword>
<comment type="similarity">
    <text evidence="1">Belongs to the RAD52 family.</text>
</comment>
<dbReference type="GeneID" id="8047590"/>
<evidence type="ECO:0000313" key="8">
    <source>
        <dbReference type="EMBL" id="CAX42360.1"/>
    </source>
</evidence>
<dbReference type="CGD" id="CAL0000159405">
    <property type="gene designation" value="Cd36_44930"/>
</dbReference>
<dbReference type="Gene3D" id="3.30.390.80">
    <property type="entry name" value="DNA repair protein Rad52/59/22"/>
    <property type="match status" value="1"/>
</dbReference>
<dbReference type="VEuPathDB" id="FungiDB:CD36_44930"/>
<dbReference type="KEGG" id="cdu:CD36_44930"/>
<sequence length="203" mass="23382">MPLYEDPKYDIDEETAALPSTVKFFPKMTDLLDGEECQDNADSDNNNNTMINEWALKRFGALQMKLEKMQHSRDTYKSFGSRDNLTNFSRSILYNLANEVFGFDGWSTTILDCNLTKCENQDQSKFSAICIVKIRLTLKDGTFREQLGQAESTNMPYQYMCYATARKKAVTDAIKNAIIGLRDLYLEYEQEQIMKEFALDCVT</sequence>
<evidence type="ECO:0000313" key="7">
    <source>
        <dbReference type="CGD" id="CAL0000159405"/>
    </source>
</evidence>
<dbReference type="AlphaFoldDB" id="B9WGI6"/>
<dbReference type="GO" id="GO:0006312">
    <property type="term" value="P:mitotic recombination"/>
    <property type="evidence" value="ECO:0007669"/>
    <property type="project" value="TreeGrafter"/>
</dbReference>
<dbReference type="InterPro" id="IPR042525">
    <property type="entry name" value="Rad52_Rad59_Rad22_sf"/>
</dbReference>
<dbReference type="Pfam" id="PF04098">
    <property type="entry name" value="Rad52_Rad22"/>
    <property type="match status" value="1"/>
</dbReference>
<evidence type="ECO:0000313" key="9">
    <source>
        <dbReference type="Proteomes" id="UP000002605"/>
    </source>
</evidence>
<dbReference type="GO" id="GO:0000724">
    <property type="term" value="P:double-strand break repair via homologous recombination"/>
    <property type="evidence" value="ECO:0007669"/>
    <property type="project" value="TreeGrafter"/>
</dbReference>
<protein>
    <recommendedName>
        <fullName evidence="6">DNA repair and recombination protein RAD52</fullName>
    </recommendedName>
</protein>
<proteinExistence type="inferred from homology"/>
<evidence type="ECO:0000256" key="6">
    <source>
        <dbReference type="ARBA" id="ARBA00041062"/>
    </source>
</evidence>
<evidence type="ECO:0000256" key="1">
    <source>
        <dbReference type="ARBA" id="ARBA00006638"/>
    </source>
</evidence>
<dbReference type="eggNOG" id="KOG4141">
    <property type="taxonomic scope" value="Eukaryota"/>
</dbReference>
<dbReference type="InterPro" id="IPR016810">
    <property type="entry name" value="Rad59"/>
</dbReference>
<dbReference type="InterPro" id="IPR041247">
    <property type="entry name" value="Rad52_fam"/>
</dbReference>
<dbReference type="Proteomes" id="UP000002605">
    <property type="component" value="Chromosome 4"/>
</dbReference>
<keyword evidence="4" id="KW-0234">DNA repair</keyword>
<dbReference type="SUPFAM" id="SSF54768">
    <property type="entry name" value="dsRNA-binding domain-like"/>
    <property type="match status" value="1"/>
</dbReference>
<reference evidence="8 9" key="1">
    <citation type="journal article" date="2009" name="Genome Res.">
        <title>Comparative genomics of the fungal pathogens Candida dubliniensis and Candida albicans.</title>
        <authorList>
            <person name="Jackson A.P."/>
            <person name="Gamble J.A."/>
            <person name="Yeomans T."/>
            <person name="Moran G.P."/>
            <person name="Saunders D."/>
            <person name="Harris D."/>
            <person name="Aslett M."/>
            <person name="Barrell J.F."/>
            <person name="Butler G."/>
            <person name="Citiulo F."/>
            <person name="Coleman D.C."/>
            <person name="de Groot P.W.J."/>
            <person name="Goodwin T.J."/>
            <person name="Quail M.A."/>
            <person name="McQuillan J."/>
            <person name="Munro C.A."/>
            <person name="Pain A."/>
            <person name="Poulter R.T."/>
            <person name="Rajandream M.A."/>
            <person name="Renauld H."/>
            <person name="Spiering M.J."/>
            <person name="Tivey A."/>
            <person name="Gow N.A.R."/>
            <person name="Barrell B."/>
            <person name="Sullivan D.J."/>
            <person name="Berriman M."/>
        </authorList>
    </citation>
    <scope>NUCLEOTIDE SEQUENCE [LARGE SCALE GENOMIC DNA]</scope>
    <source>
        <strain evidence="9">CD36 / ATCC MYA-646 / CBS 7987 / NCPF 3949 / NRRL Y-17841</strain>
    </source>
</reference>
<dbReference type="PANTHER" id="PTHR12132:SF1">
    <property type="entry name" value="DNA REPAIR PROTEIN RAD52 HOMOLOG"/>
    <property type="match status" value="1"/>
</dbReference>
<evidence type="ECO:0000256" key="3">
    <source>
        <dbReference type="ARBA" id="ARBA00023172"/>
    </source>
</evidence>
<dbReference type="GO" id="GO:0005634">
    <property type="term" value="C:nucleus"/>
    <property type="evidence" value="ECO:0007669"/>
    <property type="project" value="TreeGrafter"/>
</dbReference>
<dbReference type="EMBL" id="FM992691">
    <property type="protein sequence ID" value="CAX42360.1"/>
    <property type="molecule type" value="Genomic_DNA"/>
</dbReference>
<dbReference type="GO" id="GO:0045002">
    <property type="term" value="P:double-strand break repair via single-strand annealing"/>
    <property type="evidence" value="ECO:0007669"/>
    <property type="project" value="InterPro"/>
</dbReference>
<dbReference type="RefSeq" id="XP_002420140.1">
    <property type="nucleotide sequence ID" value="XM_002420095.1"/>
</dbReference>
<evidence type="ECO:0000256" key="2">
    <source>
        <dbReference type="ARBA" id="ARBA00022763"/>
    </source>
</evidence>
<evidence type="ECO:0000256" key="4">
    <source>
        <dbReference type="ARBA" id="ARBA00023204"/>
    </source>
</evidence>
<accession>B9WGI6</accession>
<dbReference type="PIRSF" id="PIRSF022936">
    <property type="entry name" value="RAD59_fungi"/>
    <property type="match status" value="1"/>
</dbReference>
<name>B9WGI6_CANDC</name>
<organism evidence="8 9">
    <name type="scientific">Candida dubliniensis (strain CD36 / ATCC MYA-646 / CBS 7987 / NCPF 3949 / NRRL Y-17841)</name>
    <name type="common">Yeast</name>
    <dbReference type="NCBI Taxonomy" id="573826"/>
    <lineage>
        <taxon>Eukaryota</taxon>
        <taxon>Fungi</taxon>
        <taxon>Dikarya</taxon>
        <taxon>Ascomycota</taxon>
        <taxon>Saccharomycotina</taxon>
        <taxon>Pichiomycetes</taxon>
        <taxon>Debaryomycetaceae</taxon>
        <taxon>Candida/Lodderomyces clade</taxon>
        <taxon>Candida</taxon>
    </lineage>
</organism>
<dbReference type="OrthoDB" id="206565at2759"/>
<dbReference type="HOGENOM" id="CLU_111192_0_0_1"/>
<keyword evidence="3" id="KW-0233">DNA recombination</keyword>
<evidence type="ECO:0000256" key="5">
    <source>
        <dbReference type="ARBA" id="ARBA00037138"/>
    </source>
</evidence>
<dbReference type="InterPro" id="IPR007232">
    <property type="entry name" value="Rad52_Rad59_Rad22"/>
</dbReference>
<gene>
    <name evidence="7" type="ordered locus">Cd36_44930</name>
    <name evidence="8" type="ORF">CD36_44930</name>
</gene>
<dbReference type="PANTHER" id="PTHR12132">
    <property type="entry name" value="DNA REPAIR AND RECOMBINATION PROTEIN RAD52, RAD59"/>
    <property type="match status" value="1"/>
</dbReference>